<dbReference type="NCBIfam" id="TIGR04062">
    <property type="entry name" value="dnd_assoc_4"/>
    <property type="match status" value="1"/>
</dbReference>
<comment type="caution">
    <text evidence="1">The sequence shown here is derived from an EMBL/GenBank/DDBJ whole genome shotgun (WGS) entry which is preliminary data.</text>
</comment>
<proteinExistence type="predicted"/>
<dbReference type="EMBL" id="VCKY01000027">
    <property type="protein sequence ID" value="TMR22632.1"/>
    <property type="molecule type" value="Genomic_DNA"/>
</dbReference>
<evidence type="ECO:0000313" key="2">
    <source>
        <dbReference type="Proteomes" id="UP000309128"/>
    </source>
</evidence>
<dbReference type="OrthoDB" id="3687123at2"/>
<sequence length="156" mass="17557">MILEQRIRRPADKEELIARLAGEAPDALFASMRDLFVFAAALGKAEGKKVPLPGTKGDIRLELFQRDSGHELLIQVLSVLEHEDDLEILRDDRVAERVAIFEQYANGGLEIIQAHLNANRLAREDDAIQMLVNRHIEKHLAENGIDLTRFADELGL</sequence>
<reference evidence="1 2" key="1">
    <citation type="submission" date="2019-05" db="EMBL/GenBank/DDBJ databases">
        <title>Draft genome sequence of Nonomuraea turkmeniaca DSM 43926.</title>
        <authorList>
            <person name="Saricaoglu S."/>
            <person name="Isik K."/>
        </authorList>
    </citation>
    <scope>NUCLEOTIDE SEQUENCE [LARGE SCALE GENOMIC DNA]</scope>
    <source>
        <strain evidence="1 2">DSM 43926</strain>
    </source>
</reference>
<protein>
    <submittedName>
        <fullName evidence="1">DNA phosphorothioation-associated protein 4</fullName>
    </submittedName>
</protein>
<dbReference type="Proteomes" id="UP000309128">
    <property type="component" value="Unassembled WGS sequence"/>
</dbReference>
<dbReference type="RefSeq" id="WP_138666007.1">
    <property type="nucleotide sequence ID" value="NZ_VCKY01000027.1"/>
</dbReference>
<keyword evidence="2" id="KW-1185">Reference proteome</keyword>
<evidence type="ECO:0000313" key="1">
    <source>
        <dbReference type="EMBL" id="TMR22632.1"/>
    </source>
</evidence>
<gene>
    <name evidence="1" type="ORF">ETD86_10895</name>
</gene>
<name>A0A5S4FPK6_9ACTN</name>
<dbReference type="InterPro" id="IPR023983">
    <property type="entry name" value="DNA_S_mod_dnd_assoc_4"/>
</dbReference>
<organism evidence="1 2">
    <name type="scientific">Nonomuraea turkmeniaca</name>
    <dbReference type="NCBI Taxonomy" id="103838"/>
    <lineage>
        <taxon>Bacteria</taxon>
        <taxon>Bacillati</taxon>
        <taxon>Actinomycetota</taxon>
        <taxon>Actinomycetes</taxon>
        <taxon>Streptosporangiales</taxon>
        <taxon>Streptosporangiaceae</taxon>
        <taxon>Nonomuraea</taxon>
    </lineage>
</organism>
<accession>A0A5S4FPK6</accession>
<dbReference type="AlphaFoldDB" id="A0A5S4FPK6"/>